<dbReference type="SUPFAM" id="SSF81901">
    <property type="entry name" value="HCP-like"/>
    <property type="match status" value="1"/>
</dbReference>
<dbReference type="GO" id="GO:0042168">
    <property type="term" value="P:heme metabolic process"/>
    <property type="evidence" value="ECO:0007669"/>
    <property type="project" value="InterPro"/>
</dbReference>
<dbReference type="InterPro" id="IPR010817">
    <property type="entry name" value="HemY_N"/>
</dbReference>
<dbReference type="EMBL" id="CP050313">
    <property type="protein sequence ID" value="QIR15768.1"/>
    <property type="molecule type" value="Genomic_DNA"/>
</dbReference>
<feature type="transmembrane region" description="Helical" evidence="7">
    <location>
        <begin position="35"/>
        <end position="55"/>
    </location>
</feature>
<dbReference type="KEGG" id="saes:HBH39_15795"/>
<evidence type="ECO:0000313" key="9">
    <source>
        <dbReference type="EMBL" id="QIR15768.1"/>
    </source>
</evidence>
<evidence type="ECO:0000313" key="10">
    <source>
        <dbReference type="Proteomes" id="UP000502608"/>
    </source>
</evidence>
<reference evidence="9 10" key="1">
    <citation type="submission" date="2020-03" db="EMBL/GenBank/DDBJ databases">
        <title>Complete genome sequence of Shewanella sp.</title>
        <authorList>
            <person name="Kim Y.-S."/>
            <person name="Kim S.-J."/>
            <person name="Jung H.-K."/>
            <person name="Kim K.-H."/>
        </authorList>
    </citation>
    <scope>NUCLEOTIDE SEQUENCE [LARGE SCALE GENOMIC DNA]</scope>
    <source>
        <strain evidence="9 10">PN3F2</strain>
    </source>
</reference>
<dbReference type="NCBIfam" id="TIGR00540">
    <property type="entry name" value="TPR_hemY_coli"/>
    <property type="match status" value="1"/>
</dbReference>
<proteinExistence type="predicted"/>
<evidence type="ECO:0000256" key="4">
    <source>
        <dbReference type="ARBA" id="ARBA00022692"/>
    </source>
</evidence>
<dbReference type="GO" id="GO:0005886">
    <property type="term" value="C:plasma membrane"/>
    <property type="evidence" value="ECO:0007669"/>
    <property type="project" value="UniProtKB-SubCell"/>
</dbReference>
<dbReference type="RefSeq" id="WP_167679624.1">
    <property type="nucleotide sequence ID" value="NZ_CP050313.1"/>
</dbReference>
<evidence type="ECO:0000256" key="6">
    <source>
        <dbReference type="ARBA" id="ARBA00023136"/>
    </source>
</evidence>
<evidence type="ECO:0000256" key="5">
    <source>
        <dbReference type="ARBA" id="ARBA00022989"/>
    </source>
</evidence>
<keyword evidence="10" id="KW-1185">Reference proteome</keyword>
<keyword evidence="5 7" id="KW-1133">Transmembrane helix</keyword>
<dbReference type="AlphaFoldDB" id="A0A6G9QMY7"/>
<keyword evidence="6 7" id="KW-0472">Membrane</keyword>
<feature type="transmembrane region" description="Helical" evidence="7">
    <location>
        <begin position="6"/>
        <end position="23"/>
    </location>
</feature>
<evidence type="ECO:0000256" key="1">
    <source>
        <dbReference type="ARBA" id="ARBA00004141"/>
    </source>
</evidence>
<feature type="domain" description="HemY N-terminal" evidence="8">
    <location>
        <begin position="26"/>
        <end position="131"/>
    </location>
</feature>
<organism evidence="9 10">
    <name type="scientific">Shewanella aestuarii</name>
    <dbReference type="NCBI Taxonomy" id="1028752"/>
    <lineage>
        <taxon>Bacteria</taxon>
        <taxon>Pseudomonadati</taxon>
        <taxon>Pseudomonadota</taxon>
        <taxon>Gammaproteobacteria</taxon>
        <taxon>Alteromonadales</taxon>
        <taxon>Shewanellaceae</taxon>
        <taxon>Shewanella</taxon>
    </lineage>
</organism>
<name>A0A6G9QMY7_9GAMM</name>
<evidence type="ECO:0000256" key="7">
    <source>
        <dbReference type="SAM" id="Phobius"/>
    </source>
</evidence>
<evidence type="ECO:0000256" key="3">
    <source>
        <dbReference type="ARBA" id="ARBA00022475"/>
    </source>
</evidence>
<accession>A0A6G9QMY7</accession>
<dbReference type="InterPro" id="IPR005254">
    <property type="entry name" value="Heme_biosyn_assoc_TPR_pro"/>
</dbReference>
<keyword evidence="4 7" id="KW-0812">Transmembrane</keyword>
<keyword evidence="3" id="KW-1003">Cell membrane</keyword>
<protein>
    <submittedName>
        <fullName evidence="9">Heme biosynthesis protein HemY</fullName>
    </submittedName>
</protein>
<sequence>MIKILAYVIIILVGLCVTPYILEAKGYIYIAIWDYQIETSIIFGLFALIALFITLEVSKKLIMWLLTLALSSRYLPERWRVKKAKKQTLIGALALAEEDWPSAEKAMIKGAASGELPALNYFAAARAAQHQHKITERDNYLAKAEADPLAKVAALTTRTRYLLQEGELDKARELLNQLNPTSKSKDPVLKIALDLYQAQQDWSAVKLILPLLAKRKILTDEKLTQLTEQANNILLQQAAEQSNEELEKTWGWLSKSERQNPTTLVSYLLGLCQHQRSHDALKILYKNIKTNPVDYLFDAVPQITTAHDADIRKLLGKFEQSHQDNVNYQICMAKLAQQTRDMQLAKTHWSNACRIAPSRANWLALAQTQEQLGDNIMAMQSYRHAAHSID</sequence>
<evidence type="ECO:0000259" key="8">
    <source>
        <dbReference type="Pfam" id="PF07219"/>
    </source>
</evidence>
<comment type="subcellular location">
    <subcellularLocation>
        <location evidence="2">Cell membrane</location>
    </subcellularLocation>
    <subcellularLocation>
        <location evidence="1">Membrane</location>
        <topology evidence="1">Multi-pass membrane protein</topology>
    </subcellularLocation>
</comment>
<gene>
    <name evidence="9" type="ORF">HBH39_15795</name>
</gene>
<dbReference type="Pfam" id="PF07219">
    <property type="entry name" value="HemY_N"/>
    <property type="match status" value="1"/>
</dbReference>
<dbReference type="Proteomes" id="UP000502608">
    <property type="component" value="Chromosome"/>
</dbReference>
<evidence type="ECO:0000256" key="2">
    <source>
        <dbReference type="ARBA" id="ARBA00004236"/>
    </source>
</evidence>